<dbReference type="InterPro" id="IPR025640">
    <property type="entry name" value="GYF_2"/>
</dbReference>
<feature type="transmembrane region" description="Helical" evidence="2">
    <location>
        <begin position="387"/>
        <end position="411"/>
    </location>
</feature>
<evidence type="ECO:0000313" key="5">
    <source>
        <dbReference type="Proteomes" id="UP000318313"/>
    </source>
</evidence>
<keyword evidence="2" id="KW-1133">Transmembrane helix</keyword>
<dbReference type="Pfam" id="PF14237">
    <property type="entry name" value="GYF_2"/>
    <property type="match status" value="2"/>
</dbReference>
<evidence type="ECO:0000256" key="1">
    <source>
        <dbReference type="SAM" id="MobiDB-lite"/>
    </source>
</evidence>
<dbReference type="EMBL" id="CP037452">
    <property type="protein sequence ID" value="QDV53747.1"/>
    <property type="molecule type" value="Genomic_DNA"/>
</dbReference>
<feature type="compositionally biased region" description="Acidic residues" evidence="1">
    <location>
        <begin position="211"/>
        <end position="231"/>
    </location>
</feature>
<dbReference type="RefSeq" id="WP_198000837.1">
    <property type="nucleotide sequence ID" value="NZ_CP037452.1"/>
</dbReference>
<reference evidence="4 5" key="1">
    <citation type="submission" date="2019-03" db="EMBL/GenBank/DDBJ databases">
        <title>Deep-cultivation of Planctomycetes and their phenomic and genomic characterization uncovers novel biology.</title>
        <authorList>
            <person name="Wiegand S."/>
            <person name="Jogler M."/>
            <person name="Boedeker C."/>
            <person name="Pinto D."/>
            <person name="Vollmers J."/>
            <person name="Rivas-Marin E."/>
            <person name="Kohn T."/>
            <person name="Peeters S.H."/>
            <person name="Heuer A."/>
            <person name="Rast P."/>
            <person name="Oberbeckmann S."/>
            <person name="Bunk B."/>
            <person name="Jeske O."/>
            <person name="Meyerdierks A."/>
            <person name="Storesund J.E."/>
            <person name="Kallscheuer N."/>
            <person name="Luecker S."/>
            <person name="Lage O.M."/>
            <person name="Pohl T."/>
            <person name="Merkel B.J."/>
            <person name="Hornburger P."/>
            <person name="Mueller R.-W."/>
            <person name="Bruemmer F."/>
            <person name="Labrenz M."/>
            <person name="Spormann A.M."/>
            <person name="Op den Camp H."/>
            <person name="Overmann J."/>
            <person name="Amann R."/>
            <person name="Jetten M.S.M."/>
            <person name="Mascher T."/>
            <person name="Medema M.H."/>
            <person name="Devos D.P."/>
            <person name="Kaster A.-K."/>
            <person name="Ovreas L."/>
            <person name="Rohde M."/>
            <person name="Galperin M.Y."/>
            <person name="Jogler C."/>
        </authorList>
    </citation>
    <scope>NUCLEOTIDE SEQUENCE [LARGE SCALE GENOMIC DNA]</scope>
    <source>
        <strain evidence="4 5">Enr17</strain>
    </source>
</reference>
<keyword evidence="5" id="KW-1185">Reference proteome</keyword>
<keyword evidence="2" id="KW-0812">Transmembrane</keyword>
<feature type="domain" description="GYF" evidence="3">
    <location>
        <begin position="130"/>
        <end position="176"/>
    </location>
</feature>
<evidence type="ECO:0000313" key="4">
    <source>
        <dbReference type="EMBL" id="QDV53747.1"/>
    </source>
</evidence>
<feature type="region of interest" description="Disordered" evidence="1">
    <location>
        <begin position="305"/>
        <end position="368"/>
    </location>
</feature>
<sequence>MAVDSWYYKQVDETCGPISFEELFAMAHQGKLTPQMEIRNGETGNWFPAEDIGGLFDSESDSASAGDMPSLDEFSIVDSSFGVESQENLPSLDGFSIIEEEDKLSSELESQLPRFATLEAVRSKHQKIQWFCRILNQELGPMSADDLMQLLLDGELAPNDEVKSSAEPEWVPARTVVFLSSAGGSLDLLDAEDEEAANVIPASAAAVVSEPNEEAPAEEPSVEETPAEPAEEPAAVEPAKPPILKVRSKQKWFCKLGGMGYGPIEAHKIKMWAEQERVEPTDLLKLGRKGEWFEAWQIEALQLNKPVEKPADDESAAAEETANTEESKPTTEPANTAATPTPAAAIPAQPAASPVTAAPAAPRPKPKIKVARSNPFEALGPLMEPKILGGAAAVIALVAIFYFVPLGDLFAPGGREELEKFQAVHQEFLALQKKQASDAEWTSFQNKTQSELAPIIEGLESNASSDRPHLQHLLWAGRDYLEPMLKNARTESNRDQEKFETHLSEAERIISK</sequence>
<feature type="compositionally biased region" description="Low complexity" evidence="1">
    <location>
        <begin position="330"/>
        <end position="360"/>
    </location>
</feature>
<dbReference type="KEGG" id="gfm:Enr17x_58280"/>
<keyword evidence="2" id="KW-0472">Membrane</keyword>
<evidence type="ECO:0000256" key="2">
    <source>
        <dbReference type="SAM" id="Phobius"/>
    </source>
</evidence>
<feature type="region of interest" description="Disordered" evidence="1">
    <location>
        <begin position="206"/>
        <end position="236"/>
    </location>
</feature>
<feature type="region of interest" description="Disordered" evidence="1">
    <location>
        <begin position="488"/>
        <end position="512"/>
    </location>
</feature>
<dbReference type="Proteomes" id="UP000318313">
    <property type="component" value="Chromosome"/>
</dbReference>
<name>A0A518IKY1_9PLAN</name>
<accession>A0A518IKY1</accession>
<feature type="domain" description="GYF" evidence="3">
    <location>
        <begin position="6"/>
        <end position="55"/>
    </location>
</feature>
<proteinExistence type="predicted"/>
<organism evidence="4 5">
    <name type="scientific">Gimesia fumaroli</name>
    <dbReference type="NCBI Taxonomy" id="2527976"/>
    <lineage>
        <taxon>Bacteria</taxon>
        <taxon>Pseudomonadati</taxon>
        <taxon>Planctomycetota</taxon>
        <taxon>Planctomycetia</taxon>
        <taxon>Planctomycetales</taxon>
        <taxon>Planctomycetaceae</taxon>
        <taxon>Gimesia</taxon>
    </lineage>
</organism>
<dbReference type="AlphaFoldDB" id="A0A518IKY1"/>
<evidence type="ECO:0000259" key="3">
    <source>
        <dbReference type="Pfam" id="PF14237"/>
    </source>
</evidence>
<protein>
    <recommendedName>
        <fullName evidence="3">GYF domain-containing protein</fullName>
    </recommendedName>
</protein>
<gene>
    <name evidence="4" type="ORF">Enr17x_58280</name>
</gene>